<name>A0A5C6CIF3_9BACT</name>
<accession>A0A5C6CIF3</accession>
<reference evidence="1 2" key="1">
    <citation type="submission" date="2019-02" db="EMBL/GenBank/DDBJ databases">
        <title>Deep-cultivation of Planctomycetes and their phenomic and genomic characterization uncovers novel biology.</title>
        <authorList>
            <person name="Wiegand S."/>
            <person name="Jogler M."/>
            <person name="Boedeker C."/>
            <person name="Pinto D."/>
            <person name="Vollmers J."/>
            <person name="Rivas-Marin E."/>
            <person name="Kohn T."/>
            <person name="Peeters S.H."/>
            <person name="Heuer A."/>
            <person name="Rast P."/>
            <person name="Oberbeckmann S."/>
            <person name="Bunk B."/>
            <person name="Jeske O."/>
            <person name="Meyerdierks A."/>
            <person name="Storesund J.E."/>
            <person name="Kallscheuer N."/>
            <person name="Luecker S."/>
            <person name="Lage O.M."/>
            <person name="Pohl T."/>
            <person name="Merkel B.J."/>
            <person name="Hornburger P."/>
            <person name="Mueller R.-W."/>
            <person name="Bruemmer F."/>
            <person name="Labrenz M."/>
            <person name="Spormann A.M."/>
            <person name="Op Den Camp H."/>
            <person name="Overmann J."/>
            <person name="Amann R."/>
            <person name="Jetten M.S.M."/>
            <person name="Mascher T."/>
            <person name="Medema M.H."/>
            <person name="Devos D.P."/>
            <person name="Kaster A.-K."/>
            <person name="Ovreas L."/>
            <person name="Rohde M."/>
            <person name="Galperin M.Y."/>
            <person name="Jogler C."/>
        </authorList>
    </citation>
    <scope>NUCLEOTIDE SEQUENCE [LARGE SCALE GENOMIC DNA]</scope>
    <source>
        <strain evidence="1 2">Pla52o</strain>
    </source>
</reference>
<protein>
    <submittedName>
        <fullName evidence="1">Uncharacterized protein</fullName>
    </submittedName>
</protein>
<dbReference type="AlphaFoldDB" id="A0A5C6CIF3"/>
<gene>
    <name evidence="1" type="ORF">Pla52o_28000</name>
</gene>
<evidence type="ECO:0000313" key="2">
    <source>
        <dbReference type="Proteomes" id="UP000316304"/>
    </source>
</evidence>
<sequence length="37" mass="3925">MLGEDDVRWILALPALPQGHSDVDVLSIHPRSATSAG</sequence>
<dbReference type="Proteomes" id="UP000316304">
    <property type="component" value="Unassembled WGS sequence"/>
</dbReference>
<keyword evidence="2" id="KW-1185">Reference proteome</keyword>
<evidence type="ECO:0000313" key="1">
    <source>
        <dbReference type="EMBL" id="TWU23264.1"/>
    </source>
</evidence>
<comment type="caution">
    <text evidence="1">The sequence shown here is derived from an EMBL/GenBank/DDBJ whole genome shotgun (WGS) entry which is preliminary data.</text>
</comment>
<dbReference type="EMBL" id="SJPT01000004">
    <property type="protein sequence ID" value="TWU23264.1"/>
    <property type="molecule type" value="Genomic_DNA"/>
</dbReference>
<organism evidence="1 2">
    <name type="scientific">Novipirellula galeiformis</name>
    <dbReference type="NCBI Taxonomy" id="2528004"/>
    <lineage>
        <taxon>Bacteria</taxon>
        <taxon>Pseudomonadati</taxon>
        <taxon>Planctomycetota</taxon>
        <taxon>Planctomycetia</taxon>
        <taxon>Pirellulales</taxon>
        <taxon>Pirellulaceae</taxon>
        <taxon>Novipirellula</taxon>
    </lineage>
</organism>
<proteinExistence type="predicted"/>